<evidence type="ECO:0000313" key="2">
    <source>
        <dbReference type="EMBL" id="TBU35583.1"/>
    </source>
</evidence>
<dbReference type="EMBL" id="ML143386">
    <property type="protein sequence ID" value="TBU35583.1"/>
    <property type="molecule type" value="Genomic_DNA"/>
</dbReference>
<gene>
    <name evidence="2" type="ORF">BD311DRAFT_7304</name>
</gene>
<sequence>MAGSVWQTRRAVVFIPVRVSRALWSPMRNAFARSRLGTLPSNTAVGRVLSAQKCRQEPNSDQSHLALTSPSSSHRFGLKTAPSSGPWMSFFPHPQRNTHIGIPSPSPPRPRQSLFPVHRPITHTLACLHPLLPTLAPTAIPSPSLLLSNMAFLSPSLLSPSNSLYYRTCRNPCNRNSHHLSTTQQERSVSLSRAR</sequence>
<evidence type="ECO:0000256" key="1">
    <source>
        <dbReference type="SAM" id="MobiDB-lite"/>
    </source>
</evidence>
<dbReference type="Proteomes" id="UP000292957">
    <property type="component" value="Unassembled WGS sequence"/>
</dbReference>
<dbReference type="AlphaFoldDB" id="A0A4V2K276"/>
<feature type="region of interest" description="Disordered" evidence="1">
    <location>
        <begin position="175"/>
        <end position="195"/>
    </location>
</feature>
<feature type="region of interest" description="Disordered" evidence="1">
    <location>
        <begin position="56"/>
        <end position="75"/>
    </location>
</feature>
<feature type="compositionally biased region" description="Polar residues" evidence="1">
    <location>
        <begin position="57"/>
        <end position="74"/>
    </location>
</feature>
<protein>
    <submittedName>
        <fullName evidence="2">Uncharacterized protein</fullName>
    </submittedName>
</protein>
<reference evidence="2" key="1">
    <citation type="submission" date="2019-01" db="EMBL/GenBank/DDBJ databases">
        <title>Draft genome sequences of three monokaryotic isolates of the white-rot basidiomycete fungus Dichomitus squalens.</title>
        <authorList>
            <consortium name="DOE Joint Genome Institute"/>
            <person name="Lopez S.C."/>
            <person name="Andreopoulos B."/>
            <person name="Pangilinan J."/>
            <person name="Lipzen A."/>
            <person name="Riley R."/>
            <person name="Ahrendt S."/>
            <person name="Ng V."/>
            <person name="Barry K."/>
            <person name="Daum C."/>
            <person name="Grigoriev I.V."/>
            <person name="Hilden K.S."/>
            <person name="Makela M.R."/>
            <person name="de Vries R.P."/>
        </authorList>
    </citation>
    <scope>NUCLEOTIDE SEQUENCE [LARGE SCALE GENOMIC DNA]</scope>
    <source>
        <strain evidence="2">OM18370.1</strain>
    </source>
</reference>
<proteinExistence type="predicted"/>
<accession>A0A4V2K276</accession>
<name>A0A4V2K276_9APHY</name>
<organism evidence="2">
    <name type="scientific">Dichomitus squalens</name>
    <dbReference type="NCBI Taxonomy" id="114155"/>
    <lineage>
        <taxon>Eukaryota</taxon>
        <taxon>Fungi</taxon>
        <taxon>Dikarya</taxon>
        <taxon>Basidiomycota</taxon>
        <taxon>Agaricomycotina</taxon>
        <taxon>Agaricomycetes</taxon>
        <taxon>Polyporales</taxon>
        <taxon>Polyporaceae</taxon>
        <taxon>Dichomitus</taxon>
    </lineage>
</organism>